<dbReference type="STRING" id="909626.AQJ91_17810"/>
<dbReference type="AlphaFoldDB" id="A0A101UZF6"/>
<accession>A0A101UZF6</accession>
<name>A0A101UZF6_9ACTN</name>
<reference evidence="1 2" key="1">
    <citation type="submission" date="2015-10" db="EMBL/GenBank/DDBJ databases">
        <title>Draft genome sequence of Streptomyces sp. RV15, isolated from a marine sponge.</title>
        <authorList>
            <person name="Ruckert C."/>
            <person name="Abdelmohsen U.R."/>
            <person name="Winkler A."/>
            <person name="Hentschel U."/>
            <person name="Kalinowski J."/>
            <person name="Kampfer P."/>
            <person name="Glaeser S."/>
        </authorList>
    </citation>
    <scope>NUCLEOTIDE SEQUENCE [LARGE SCALE GENOMIC DNA]</scope>
    <source>
        <strain evidence="1 2">RV15</strain>
    </source>
</reference>
<organism evidence="1 2">
    <name type="scientific">Streptomyces dysideae</name>
    <dbReference type="NCBI Taxonomy" id="909626"/>
    <lineage>
        <taxon>Bacteria</taxon>
        <taxon>Bacillati</taxon>
        <taxon>Actinomycetota</taxon>
        <taxon>Actinomycetes</taxon>
        <taxon>Kitasatosporales</taxon>
        <taxon>Streptomycetaceae</taxon>
        <taxon>Streptomyces</taxon>
    </lineage>
</organism>
<dbReference type="RefSeq" id="WP_067022240.1">
    <property type="nucleotide sequence ID" value="NZ_KQ949084.1"/>
</dbReference>
<dbReference type="EMBL" id="LMXB01000048">
    <property type="protein sequence ID" value="KUO19681.1"/>
    <property type="molecule type" value="Genomic_DNA"/>
</dbReference>
<dbReference type="Proteomes" id="UP000053260">
    <property type="component" value="Unassembled WGS sequence"/>
</dbReference>
<keyword evidence="2" id="KW-1185">Reference proteome</keyword>
<protein>
    <submittedName>
        <fullName evidence="1">Uncharacterized protein</fullName>
    </submittedName>
</protein>
<dbReference type="OrthoDB" id="4316333at2"/>
<evidence type="ECO:0000313" key="2">
    <source>
        <dbReference type="Proteomes" id="UP000053260"/>
    </source>
</evidence>
<proteinExistence type="predicted"/>
<comment type="caution">
    <text evidence="1">The sequence shown here is derived from an EMBL/GenBank/DDBJ whole genome shotgun (WGS) entry which is preliminary data.</text>
</comment>
<sequence length="130" mass="13374">MLHEPERALFVRSVRGSTPVLLLAAASVHDALPALTAPDGRVPLCTGWSIVPKLTLCAVDGPGEHGLIIPALAAPVLDATGPADMADWCTDAEQAGGALVLSVDQLPETLDWAHLLGSGTAHGGFVRLLT</sequence>
<gene>
    <name evidence="1" type="ORF">AQJ91_17810</name>
</gene>
<evidence type="ECO:0000313" key="1">
    <source>
        <dbReference type="EMBL" id="KUO19681.1"/>
    </source>
</evidence>